<protein>
    <submittedName>
        <fullName evidence="1">Uncharacterized protein</fullName>
    </submittedName>
</protein>
<evidence type="ECO:0000313" key="1">
    <source>
        <dbReference type="EMBL" id="PTB74921.1"/>
    </source>
</evidence>
<dbReference type="EMBL" id="KZ679135">
    <property type="protein sequence ID" value="PTB74921.1"/>
    <property type="molecule type" value="Genomic_DNA"/>
</dbReference>
<accession>A0A2T4C015</accession>
<gene>
    <name evidence="1" type="ORF">M440DRAFT_6276</name>
</gene>
<sequence>MASNETRKARLPRHEILHQLRGYQEGNHRDLVCNRSVDCRWIFQPSVSDMASLAAEMTLEDADDCCNKATGIYVHSATRIGYPCLLLQTLHNYLYGRWFRPYKSEIEYVQFIAKTFLPELLLEDLRPGPLANLAVSVHAAICNRAQEIRDAVKNLSPHHSRSDWDPPPANCPRTLGRGAYSRMELERIIRHQEFFVLRPLFRAIIIIIRLEEYNDKDMDIAQLPVLLVRTGIEDGLSAPISFEPIAHQIHSAIHDTANGETAVRVALEVAVDFIMMLEKRETDAFGHQPDPIASTRDLEDGGLDGRYGILQRAKKLGWGDEPLAGPSSEWVDTKIHTGWCGGGVDSDNWNRRAQRLEREKVIRAEEMYPEPYQWPVIMKGSRKYWKIWSD</sequence>
<name>A0A2T4C015_TRILO</name>
<dbReference type="Proteomes" id="UP000240760">
    <property type="component" value="Unassembled WGS sequence"/>
</dbReference>
<reference evidence="1 2" key="1">
    <citation type="submission" date="2016-07" db="EMBL/GenBank/DDBJ databases">
        <title>Multiple horizontal gene transfer events from other fungi enriched the ability of initially mycotrophic Trichoderma (Ascomycota) to feed on dead plant biomass.</title>
        <authorList>
            <consortium name="DOE Joint Genome Institute"/>
            <person name="Aerts A."/>
            <person name="Atanasova L."/>
            <person name="Chenthamara K."/>
            <person name="Zhang J."/>
            <person name="Grujic M."/>
            <person name="Henrissat B."/>
            <person name="Kuo A."/>
            <person name="Salamov A."/>
            <person name="Lipzen A."/>
            <person name="Labutti K."/>
            <person name="Barry K."/>
            <person name="Miao Y."/>
            <person name="Rahimi M.J."/>
            <person name="Shen Q."/>
            <person name="Grigoriev I.V."/>
            <person name="Kubicek C.P."/>
            <person name="Druzhinina I.S."/>
        </authorList>
    </citation>
    <scope>NUCLEOTIDE SEQUENCE [LARGE SCALE GENOMIC DNA]</scope>
    <source>
        <strain evidence="1 2">ATCC 18648</strain>
    </source>
</reference>
<keyword evidence="2" id="KW-1185">Reference proteome</keyword>
<dbReference type="AlphaFoldDB" id="A0A2T4C015"/>
<organism evidence="1 2">
    <name type="scientific">Trichoderma longibrachiatum ATCC 18648</name>
    <dbReference type="NCBI Taxonomy" id="983965"/>
    <lineage>
        <taxon>Eukaryota</taxon>
        <taxon>Fungi</taxon>
        <taxon>Dikarya</taxon>
        <taxon>Ascomycota</taxon>
        <taxon>Pezizomycotina</taxon>
        <taxon>Sordariomycetes</taxon>
        <taxon>Hypocreomycetidae</taxon>
        <taxon>Hypocreales</taxon>
        <taxon>Hypocreaceae</taxon>
        <taxon>Trichoderma</taxon>
    </lineage>
</organism>
<dbReference type="OrthoDB" id="3513679at2759"/>
<evidence type="ECO:0000313" key="2">
    <source>
        <dbReference type="Proteomes" id="UP000240760"/>
    </source>
</evidence>
<proteinExistence type="predicted"/>